<dbReference type="Proteomes" id="UP000276133">
    <property type="component" value="Unassembled WGS sequence"/>
</dbReference>
<feature type="transmembrane region" description="Helical" evidence="1">
    <location>
        <begin position="137"/>
        <end position="156"/>
    </location>
</feature>
<sequence>MRVFCWLSNRARVKAALWLDSSTLRDRPDDVHKDPISFFDLSNILYSFALINRLVPLSKRLIKTSFIYSNCIKKKLNIEIFKTKLLNFLTKSLNIESLNEANFNIDLLITKLLINPERVMIHKDPIMKKIFETSHFFNIKSLLLIIYLLLQLSIAIKVKSDFKLKKSPTNSKLNQESVQNHENIIWKKLNTFLNISNKFKFKFEANSFNDPESLKDRLIKNDSRNLRNLIEPMAITNSGEKTYGFFCSRWINSFVINRSILKYATFKLSIYNNINFCQSVDYD</sequence>
<keyword evidence="1" id="KW-1133">Transmembrane helix</keyword>
<evidence type="ECO:0000313" key="2">
    <source>
        <dbReference type="EMBL" id="RMZ95342.1"/>
    </source>
</evidence>
<evidence type="ECO:0000256" key="1">
    <source>
        <dbReference type="SAM" id="Phobius"/>
    </source>
</evidence>
<reference evidence="2 3" key="1">
    <citation type="journal article" date="2018" name="Sci. Rep.">
        <title>Genomic signatures of local adaptation to the degree of environmental predictability in rotifers.</title>
        <authorList>
            <person name="Franch-Gras L."/>
            <person name="Hahn C."/>
            <person name="Garcia-Roger E.M."/>
            <person name="Carmona M.J."/>
            <person name="Serra M."/>
            <person name="Gomez A."/>
        </authorList>
    </citation>
    <scope>NUCLEOTIDE SEQUENCE [LARGE SCALE GENOMIC DNA]</scope>
    <source>
        <strain evidence="2">HYR1</strain>
    </source>
</reference>
<dbReference type="AlphaFoldDB" id="A0A3M7P8F7"/>
<keyword evidence="3" id="KW-1185">Reference proteome</keyword>
<evidence type="ECO:0000313" key="3">
    <source>
        <dbReference type="Proteomes" id="UP000276133"/>
    </source>
</evidence>
<keyword evidence="1" id="KW-0472">Membrane</keyword>
<protein>
    <submittedName>
        <fullName evidence="2">Uncharacterized protein</fullName>
    </submittedName>
</protein>
<comment type="caution">
    <text evidence="2">The sequence shown here is derived from an EMBL/GenBank/DDBJ whole genome shotgun (WGS) entry which is preliminary data.</text>
</comment>
<proteinExistence type="predicted"/>
<dbReference type="EMBL" id="REGN01012463">
    <property type="protein sequence ID" value="RMZ95342.1"/>
    <property type="molecule type" value="Genomic_DNA"/>
</dbReference>
<name>A0A3M7P8F7_BRAPC</name>
<gene>
    <name evidence="2" type="ORF">BpHYR1_018444</name>
</gene>
<accession>A0A3M7P8F7</accession>
<organism evidence="2 3">
    <name type="scientific">Brachionus plicatilis</name>
    <name type="common">Marine rotifer</name>
    <name type="synonym">Brachionus muelleri</name>
    <dbReference type="NCBI Taxonomy" id="10195"/>
    <lineage>
        <taxon>Eukaryota</taxon>
        <taxon>Metazoa</taxon>
        <taxon>Spiralia</taxon>
        <taxon>Gnathifera</taxon>
        <taxon>Rotifera</taxon>
        <taxon>Eurotatoria</taxon>
        <taxon>Monogononta</taxon>
        <taxon>Pseudotrocha</taxon>
        <taxon>Ploima</taxon>
        <taxon>Brachionidae</taxon>
        <taxon>Brachionus</taxon>
    </lineage>
</organism>
<keyword evidence="1" id="KW-0812">Transmembrane</keyword>